<dbReference type="InterPro" id="IPR004861">
    <property type="entry name" value="Siw14-like"/>
</dbReference>
<keyword evidence="2" id="KW-0732">Signal</keyword>
<proteinExistence type="predicted"/>
<feature type="region of interest" description="Disordered" evidence="1">
    <location>
        <begin position="353"/>
        <end position="373"/>
    </location>
</feature>
<gene>
    <name evidence="3" type="ORF">TbgDal_IX4500</name>
</gene>
<reference evidence="4" key="1">
    <citation type="journal article" date="2010" name="PLoS Negl. Trop. Dis.">
        <title>The genome sequence of Trypanosoma brucei gambiense, causative agent of chronic human african trypanosomiasis.</title>
        <authorList>
            <person name="Jackson A.P."/>
            <person name="Sanders M."/>
            <person name="Berry A."/>
            <person name="McQuillan J."/>
            <person name="Aslett M.A."/>
            <person name="Quail M.A."/>
            <person name="Chukualim B."/>
            <person name="Capewell P."/>
            <person name="MacLeod A."/>
            <person name="Melville S.E."/>
            <person name="Gibson W."/>
            <person name="Barry J.D."/>
            <person name="Berriman M."/>
            <person name="Hertz-Fowler C."/>
        </authorList>
    </citation>
    <scope>NUCLEOTIDE SEQUENCE [LARGE SCALE GENOMIC DNA]</scope>
    <source>
        <strain evidence="4">MHOM/CI/86/DAL972</strain>
    </source>
</reference>
<dbReference type="FunFam" id="3.90.190.10:FF:000084">
    <property type="entry name" value="Tyrosine phospatase-like protein"/>
    <property type="match status" value="1"/>
</dbReference>
<dbReference type="GeneID" id="23860465"/>
<dbReference type="CDD" id="cd17663">
    <property type="entry name" value="PFA-DSP_Oca6"/>
    <property type="match status" value="1"/>
</dbReference>
<dbReference type="KEGG" id="tbg:TbgDal_IX4500"/>
<dbReference type="VEuPathDB" id="TriTrypDB:Tbg972.9.4500"/>
<feature type="chain" id="PRO_5003004828" evidence="2">
    <location>
        <begin position="28"/>
        <end position="481"/>
    </location>
</feature>
<dbReference type="Proteomes" id="UP000002316">
    <property type="component" value="Chromosome 9"/>
</dbReference>
<dbReference type="RefSeq" id="XP_011776640.1">
    <property type="nucleotide sequence ID" value="XM_011778338.1"/>
</dbReference>
<accession>C9ZY75</accession>
<evidence type="ECO:0000256" key="1">
    <source>
        <dbReference type="SAM" id="MobiDB-lite"/>
    </source>
</evidence>
<feature type="signal peptide" evidence="2">
    <location>
        <begin position="1"/>
        <end position="27"/>
    </location>
</feature>
<dbReference type="AlphaFoldDB" id="C9ZY75"/>
<organism evidence="3 4">
    <name type="scientific">Trypanosoma brucei gambiense (strain MHOM/CI/86/DAL972)</name>
    <dbReference type="NCBI Taxonomy" id="679716"/>
    <lineage>
        <taxon>Eukaryota</taxon>
        <taxon>Discoba</taxon>
        <taxon>Euglenozoa</taxon>
        <taxon>Kinetoplastea</taxon>
        <taxon>Metakinetoplastina</taxon>
        <taxon>Trypanosomatida</taxon>
        <taxon>Trypanosomatidae</taxon>
        <taxon>Trypanosoma</taxon>
    </lineage>
</organism>
<evidence type="ECO:0000313" key="4">
    <source>
        <dbReference type="Proteomes" id="UP000002316"/>
    </source>
</evidence>
<dbReference type="PANTHER" id="PTHR31126">
    <property type="entry name" value="TYROSINE-PROTEIN PHOSPHATASE"/>
    <property type="match status" value="1"/>
</dbReference>
<dbReference type="Pfam" id="PF03162">
    <property type="entry name" value="Y_phosphatase2"/>
    <property type="match status" value="1"/>
</dbReference>
<dbReference type="GO" id="GO:0016791">
    <property type="term" value="F:phosphatase activity"/>
    <property type="evidence" value="ECO:0007669"/>
    <property type="project" value="TreeGrafter"/>
</dbReference>
<evidence type="ECO:0000313" key="3">
    <source>
        <dbReference type="EMBL" id="CBH14374.1"/>
    </source>
</evidence>
<dbReference type="OrthoDB" id="6375174at2759"/>
<name>C9ZY75_TRYB9</name>
<dbReference type="InterPro" id="IPR029021">
    <property type="entry name" value="Prot-tyrosine_phosphatase-like"/>
</dbReference>
<evidence type="ECO:0000256" key="2">
    <source>
        <dbReference type="SAM" id="SignalP"/>
    </source>
</evidence>
<dbReference type="Gene3D" id="3.90.190.10">
    <property type="entry name" value="Protein tyrosine phosphatase superfamily"/>
    <property type="match status" value="1"/>
</dbReference>
<dbReference type="PANTHER" id="PTHR31126:SF14">
    <property type="entry name" value="TYROSINE-PROTEIN PHOSPHATASE OCA6-RELATED"/>
    <property type="match status" value="1"/>
</dbReference>
<protein>
    <submittedName>
        <fullName evidence="3">Tyrosine phosphatase, putative</fullName>
    </submittedName>
</protein>
<dbReference type="SUPFAM" id="SSF52799">
    <property type="entry name" value="(Phosphotyrosine protein) phosphatases II"/>
    <property type="match status" value="1"/>
</dbReference>
<dbReference type="EMBL" id="FN554972">
    <property type="protein sequence ID" value="CBH14374.1"/>
    <property type="molecule type" value="Genomic_DNA"/>
</dbReference>
<sequence length="481" mass="52687">MYQFASLFFSFSISLLLFFCFLELTEGTLRVVPSGLCSRYCFARESAGIIMKSHHSPPLQESQSSREIMDSRTLDPALLNVVPPLRFAIVEEGVYRGAYPTLRNFPFLRSLGLRTIVSLTPEEPTYDLSRFAAAEGITIRHIQVEQNKGEAQLMPTDMSEVLQMLADAEQHPLYIHCLDGRHTTGLVVMGLRKLQHWSVNCSHMEYQRFAWNVQDEVAFIADYSGPVVVPKVIPSWLWNGSWCDVSGRPKRLHTGIRLKFPSVARDGLPSVEESTNPTKTTELNVALPLHTSPSAEGRATYVSVENVEPARPVFTAGFGSYGAAYAIQIERRLAADVRSLSLRASVDTALMPHQGTNEKYPRSGPLQNSGSTGVVADTGSSCGNVVGDSGLLGCGDTQQVSYMEAAEEANGSQHVRQCIPHGVFHSLSRNFGEENPPALLPKQCTRACCALQFLVAERGEGIVPAGEGGGNAKKSRRRNSV</sequence>